<organism evidence="2 3">
    <name type="scientific">Filimonas zeae</name>
    <dbReference type="NCBI Taxonomy" id="1737353"/>
    <lineage>
        <taxon>Bacteria</taxon>
        <taxon>Pseudomonadati</taxon>
        <taxon>Bacteroidota</taxon>
        <taxon>Chitinophagia</taxon>
        <taxon>Chitinophagales</taxon>
        <taxon>Chitinophagaceae</taxon>
        <taxon>Filimonas</taxon>
    </lineage>
</organism>
<dbReference type="Gene3D" id="1.50.10.10">
    <property type="match status" value="1"/>
</dbReference>
<keyword evidence="1 2" id="KW-0378">Hydrolase</keyword>
<comment type="caution">
    <text evidence="2">The sequence shown here is derived from an EMBL/GenBank/DDBJ whole genome shotgun (WGS) entry which is preliminary data.</text>
</comment>
<dbReference type="GO" id="GO:0016787">
    <property type="term" value="F:hydrolase activity"/>
    <property type="evidence" value="ECO:0007669"/>
    <property type="project" value="UniProtKB-KW"/>
</dbReference>
<dbReference type="PANTHER" id="PTHR33886">
    <property type="entry name" value="UNSATURATED RHAMNOGALACTURONAN HYDROLASE (EUROFUNG)"/>
    <property type="match status" value="1"/>
</dbReference>
<dbReference type="Pfam" id="PF07470">
    <property type="entry name" value="Glyco_hydro_88"/>
    <property type="match status" value="1"/>
</dbReference>
<keyword evidence="3" id="KW-1185">Reference proteome</keyword>
<gene>
    <name evidence="2" type="ORF">GCM10011379_30810</name>
</gene>
<dbReference type="EMBL" id="BMIB01000003">
    <property type="protein sequence ID" value="GGH71453.1"/>
    <property type="molecule type" value="Genomic_DNA"/>
</dbReference>
<dbReference type="InterPro" id="IPR012341">
    <property type="entry name" value="6hp_glycosidase-like_sf"/>
</dbReference>
<evidence type="ECO:0000313" key="2">
    <source>
        <dbReference type="EMBL" id="GGH71453.1"/>
    </source>
</evidence>
<evidence type="ECO:0000256" key="1">
    <source>
        <dbReference type="ARBA" id="ARBA00022801"/>
    </source>
</evidence>
<evidence type="ECO:0000313" key="3">
    <source>
        <dbReference type="Proteomes" id="UP000627292"/>
    </source>
</evidence>
<reference evidence="2" key="1">
    <citation type="journal article" date="2014" name="Int. J. Syst. Evol. Microbiol.">
        <title>Complete genome sequence of Corynebacterium casei LMG S-19264T (=DSM 44701T), isolated from a smear-ripened cheese.</title>
        <authorList>
            <consortium name="US DOE Joint Genome Institute (JGI-PGF)"/>
            <person name="Walter F."/>
            <person name="Albersmeier A."/>
            <person name="Kalinowski J."/>
            <person name="Ruckert C."/>
        </authorList>
    </citation>
    <scope>NUCLEOTIDE SEQUENCE</scope>
    <source>
        <strain evidence="2">CGMCC 1.15290</strain>
    </source>
</reference>
<dbReference type="InterPro" id="IPR052043">
    <property type="entry name" value="PolySaccharide_Degr_Enz"/>
</dbReference>
<dbReference type="InterPro" id="IPR010905">
    <property type="entry name" value="Glyco_hydro_88"/>
</dbReference>
<dbReference type="SUPFAM" id="SSF48208">
    <property type="entry name" value="Six-hairpin glycosidases"/>
    <property type="match status" value="1"/>
</dbReference>
<proteinExistence type="predicted"/>
<name>A0A917MWN2_9BACT</name>
<dbReference type="AlphaFoldDB" id="A0A917MWN2"/>
<dbReference type="PANTHER" id="PTHR33886:SF8">
    <property type="entry name" value="UNSATURATED RHAMNOGALACTURONAN HYDROLASE (EUROFUNG)"/>
    <property type="match status" value="1"/>
</dbReference>
<protein>
    <submittedName>
        <fullName evidence="2">Glycosyl hydrolase family 88</fullName>
    </submittedName>
</protein>
<reference evidence="2" key="2">
    <citation type="submission" date="2020-09" db="EMBL/GenBank/DDBJ databases">
        <authorList>
            <person name="Sun Q."/>
            <person name="Zhou Y."/>
        </authorList>
    </citation>
    <scope>NUCLEOTIDE SEQUENCE</scope>
    <source>
        <strain evidence="2">CGMCC 1.15290</strain>
    </source>
</reference>
<dbReference type="GO" id="GO:0005975">
    <property type="term" value="P:carbohydrate metabolic process"/>
    <property type="evidence" value="ECO:0007669"/>
    <property type="project" value="InterPro"/>
</dbReference>
<accession>A0A917MWN2</accession>
<dbReference type="Proteomes" id="UP000627292">
    <property type="component" value="Unassembled WGS sequence"/>
</dbReference>
<dbReference type="InterPro" id="IPR008928">
    <property type="entry name" value="6-hairpin_glycosidase_sf"/>
</dbReference>
<sequence length="436" mass="48460">MAATQAQYVSGKGNDVTSPLHLTKPDYVTPYGETTTASVKVVLDRVHHYLDSVTPAHLIDKTSKTVLSDLSAANANSIFQPGDFRLLSYEWGVTYTGMLEAAAATGDNKYSQYTLSRINFIGNVVNQYQTYLQQNKEASTPVRSVLQPHALDDAGSLAASMIKALRAGANAAHVRPMVDNFLNYILNKEFRLKDGTLARNRPQPNTLWLDDLYMSLPAIVQMGVLTGSSKYYDEAVKQYRLFAGRMFNKEKGLYMHGWVQDMNPHPQFHWARANGWAILTKIELLDALPASHPGRGFILEQLKQHAAGLAARQDKTGFWHQLLDRNDSYLETSATAIYAYCIARAVNKGWLNAKAYGPMALLAWNAVTTQVTDKGQVQNTCVGTGMGFDPAFYYYRPVSNFAAHGYGPVLLAGAEMYRLLQQHPFEINDSAVQMTR</sequence>